<organism evidence="2 3">
    <name type="scientific">Diplogelasinospora grovesii</name>
    <dbReference type="NCBI Taxonomy" id="303347"/>
    <lineage>
        <taxon>Eukaryota</taxon>
        <taxon>Fungi</taxon>
        <taxon>Dikarya</taxon>
        <taxon>Ascomycota</taxon>
        <taxon>Pezizomycotina</taxon>
        <taxon>Sordariomycetes</taxon>
        <taxon>Sordariomycetidae</taxon>
        <taxon>Sordariales</taxon>
        <taxon>Diplogelasinosporaceae</taxon>
        <taxon>Diplogelasinospora</taxon>
    </lineage>
</organism>
<protein>
    <recommendedName>
        <fullName evidence="4">Geranylgeranyl pyrophosphate synthetase</fullName>
    </recommendedName>
</protein>
<comment type="caution">
    <text evidence="2">The sequence shown here is derived from an EMBL/GenBank/DDBJ whole genome shotgun (WGS) entry which is preliminary data.</text>
</comment>
<feature type="region of interest" description="Disordered" evidence="1">
    <location>
        <begin position="1"/>
        <end position="37"/>
    </location>
</feature>
<proteinExistence type="predicted"/>
<dbReference type="EMBL" id="MU853941">
    <property type="protein sequence ID" value="KAK3935106.1"/>
    <property type="molecule type" value="Genomic_DNA"/>
</dbReference>
<evidence type="ECO:0000313" key="3">
    <source>
        <dbReference type="Proteomes" id="UP001303473"/>
    </source>
</evidence>
<name>A0AAN6S0B9_9PEZI</name>
<dbReference type="Proteomes" id="UP001303473">
    <property type="component" value="Unassembled WGS sequence"/>
</dbReference>
<evidence type="ECO:0000256" key="1">
    <source>
        <dbReference type="SAM" id="MobiDB-lite"/>
    </source>
</evidence>
<feature type="compositionally biased region" description="Basic and acidic residues" evidence="1">
    <location>
        <begin position="88"/>
        <end position="102"/>
    </location>
</feature>
<gene>
    <name evidence="2" type="ORF">QBC46DRAFT_58446</name>
</gene>
<dbReference type="AlphaFoldDB" id="A0AAN6S0B9"/>
<dbReference type="PANTHER" id="PTHR35179:SF2">
    <property type="entry name" value="START DOMAIN-CONTAINING PROTEIN"/>
    <property type="match status" value="1"/>
</dbReference>
<sequence>MSIWTNTRTNRGRGGFKPWNPRPSASASPSTPPPPLGALLASIRETELLVDASSTATISDCKTVTSYNWLDRPVPTIVIPGKPPRWTPLDRPRRLEQDKGPFFRDQNGARYPEHPIEPAVVAALSASPNLPGEVDIVACGSTLGNLLRFVSGKDKQFRILVEVVGNTVFFIRRENSPGEVIQGVKGFGHAFPEAYTTWDPAVKGSVSHQRLIRYNLGGLELLVRFEGDGYISPTSMKPAPSSGSKTVTTSSSPGSVEELIGALAENKVSQEKPLTSSKLCVTSGGEIVSQDNIFGLKTRSVWWKYKQDTLGDELPRLWVAQISKFIMAYHTDGVFSEMDIQVRDVRQKVTTWERDNADTLSRLVGLIRRIVTLVKNRPDGKLELRHGETGVLEVRKQLSDAGSALSAETMRLWEKGLAVEEKRERSEAEDYGDLVRDWDEGSDAEKDYAACSAECGWCGRCDYSPYADEYD</sequence>
<keyword evidence="3" id="KW-1185">Reference proteome</keyword>
<reference evidence="3" key="1">
    <citation type="journal article" date="2023" name="Mol. Phylogenet. Evol.">
        <title>Genome-scale phylogeny and comparative genomics of the fungal order Sordariales.</title>
        <authorList>
            <person name="Hensen N."/>
            <person name="Bonometti L."/>
            <person name="Westerberg I."/>
            <person name="Brannstrom I.O."/>
            <person name="Guillou S."/>
            <person name="Cros-Aarteil S."/>
            <person name="Calhoun S."/>
            <person name="Haridas S."/>
            <person name="Kuo A."/>
            <person name="Mondo S."/>
            <person name="Pangilinan J."/>
            <person name="Riley R."/>
            <person name="LaButti K."/>
            <person name="Andreopoulos B."/>
            <person name="Lipzen A."/>
            <person name="Chen C."/>
            <person name="Yan M."/>
            <person name="Daum C."/>
            <person name="Ng V."/>
            <person name="Clum A."/>
            <person name="Steindorff A."/>
            <person name="Ohm R.A."/>
            <person name="Martin F."/>
            <person name="Silar P."/>
            <person name="Natvig D.O."/>
            <person name="Lalanne C."/>
            <person name="Gautier V."/>
            <person name="Ament-Velasquez S.L."/>
            <person name="Kruys A."/>
            <person name="Hutchinson M.I."/>
            <person name="Powell A.J."/>
            <person name="Barry K."/>
            <person name="Miller A.N."/>
            <person name="Grigoriev I.V."/>
            <person name="Debuchy R."/>
            <person name="Gladieux P."/>
            <person name="Hiltunen Thoren M."/>
            <person name="Johannesson H."/>
        </authorList>
    </citation>
    <scope>NUCLEOTIDE SEQUENCE [LARGE SCALE GENOMIC DNA]</scope>
    <source>
        <strain evidence="3">CBS 340.73</strain>
    </source>
</reference>
<feature type="region of interest" description="Disordered" evidence="1">
    <location>
        <begin position="81"/>
        <end position="109"/>
    </location>
</feature>
<evidence type="ECO:0000313" key="2">
    <source>
        <dbReference type="EMBL" id="KAK3935106.1"/>
    </source>
</evidence>
<evidence type="ECO:0008006" key="4">
    <source>
        <dbReference type="Google" id="ProtNLM"/>
    </source>
</evidence>
<dbReference type="PANTHER" id="PTHR35179">
    <property type="entry name" value="PROTEIN CBG02620"/>
    <property type="match status" value="1"/>
</dbReference>
<accession>A0AAN6S0B9</accession>